<reference evidence="3" key="1">
    <citation type="submission" date="2022-07" db="EMBL/GenBank/DDBJ databases">
        <title>Genome Sequence of Agrocybe chaxingu.</title>
        <authorList>
            <person name="Buettner E."/>
        </authorList>
    </citation>
    <scope>NUCLEOTIDE SEQUENCE</scope>
    <source>
        <strain evidence="3">MP-N11</strain>
    </source>
</reference>
<dbReference type="Proteomes" id="UP001148786">
    <property type="component" value="Unassembled WGS sequence"/>
</dbReference>
<keyword evidence="4" id="KW-1185">Reference proteome</keyword>
<keyword evidence="1" id="KW-0175">Coiled coil</keyword>
<feature type="compositionally biased region" description="Polar residues" evidence="2">
    <location>
        <begin position="55"/>
        <end position="74"/>
    </location>
</feature>
<proteinExistence type="predicted"/>
<accession>A0A9W8MPY6</accession>
<organism evidence="3 4">
    <name type="scientific">Agrocybe chaxingu</name>
    <dbReference type="NCBI Taxonomy" id="84603"/>
    <lineage>
        <taxon>Eukaryota</taxon>
        <taxon>Fungi</taxon>
        <taxon>Dikarya</taxon>
        <taxon>Basidiomycota</taxon>
        <taxon>Agaricomycotina</taxon>
        <taxon>Agaricomycetes</taxon>
        <taxon>Agaricomycetidae</taxon>
        <taxon>Agaricales</taxon>
        <taxon>Agaricineae</taxon>
        <taxon>Strophariaceae</taxon>
        <taxon>Agrocybe</taxon>
    </lineage>
</organism>
<feature type="region of interest" description="Disordered" evidence="2">
    <location>
        <begin position="47"/>
        <end position="105"/>
    </location>
</feature>
<sequence length="192" mass="21146">MSEANSDAAGSDATGSEQSYASPRLLNRWTPILKKHAAIVLERINDPPSWESPFAPSSPTPNIMAWNNDTSTTAAGDAEDMHNDDESNSSTHENQMELDGSETRGGVCGGSLGISSSNLQNELNGANKRVTYLENEFAACRNKLRSSQGLVIRLQDELKEREQEKVALKKILHKVKSALDGYRFIENFHIKK</sequence>
<gene>
    <name evidence="3" type="ORF">NLJ89_g9340</name>
</gene>
<dbReference type="EMBL" id="JANKHO010001436">
    <property type="protein sequence ID" value="KAJ3501433.1"/>
    <property type="molecule type" value="Genomic_DNA"/>
</dbReference>
<evidence type="ECO:0000256" key="2">
    <source>
        <dbReference type="SAM" id="MobiDB-lite"/>
    </source>
</evidence>
<evidence type="ECO:0000313" key="4">
    <source>
        <dbReference type="Proteomes" id="UP001148786"/>
    </source>
</evidence>
<protein>
    <submittedName>
        <fullName evidence="3">Uncharacterized protein</fullName>
    </submittedName>
</protein>
<dbReference type="AlphaFoldDB" id="A0A9W8MPY6"/>
<name>A0A9W8MPY6_9AGAR</name>
<evidence type="ECO:0000313" key="3">
    <source>
        <dbReference type="EMBL" id="KAJ3501433.1"/>
    </source>
</evidence>
<feature type="coiled-coil region" evidence="1">
    <location>
        <begin position="116"/>
        <end position="171"/>
    </location>
</feature>
<comment type="caution">
    <text evidence="3">The sequence shown here is derived from an EMBL/GenBank/DDBJ whole genome shotgun (WGS) entry which is preliminary data.</text>
</comment>
<feature type="region of interest" description="Disordered" evidence="2">
    <location>
        <begin position="1"/>
        <end position="22"/>
    </location>
</feature>
<evidence type="ECO:0000256" key="1">
    <source>
        <dbReference type="SAM" id="Coils"/>
    </source>
</evidence>